<sequence>MNRTRILGILSSRGLPVDIRDDQYEYKVISDEHFDKDFGIYQCYKDGHLVPYPSRVPGTEMWQKARDSDAAVAAAAAAAPVKGKGRGRGANKRKAQEQLDGQPTPKKSTRGADDNQLIAPPVMAPAKGLLASAAEVDEPPEGTPADEDSVPASPEAASFGNGLFSSLQPKVNSKLSAREKSPPPPKNAADPDEYGFRVYNARPSLREKWVNSRLLAPHLFQFNEWEIGFRDSSNDSTKGHTRAKRGKCLDTPNSNGMHFDHWCNGYDASAAVPEDYDQDLVERYNIHPSFGIFMASSINDLEDPDPYVMPGKPIVYIANPSGRISHASRSYEKTVNHRRIVDAPWRAKIGASIRRFCKLAEIEPEAIQVADSLASDEELRDKSLGTALRELENRPSIQETEPDEEEQVVEEKEPETKEGGMSAMSVLTYATAFVEAQDATRVAPPTPKPVRYDAIRDVFTDSKPAPPPALDATSMPLSFLAELCSNYENRLHEPEPRYEAAPVPPAVESYPESDMRSAPLMDMRSAPVPEVHRMPMPDMHDTIVREEPPQAPPPYNPAPVSSIMNYGEPPRAFLQDPPRGPGSMQPAPPMYGGPTEMSPYQQPVHEIQMSQPPPMRGQDYNPHGPPPPHNGPMTHEQPMYAQHNTYSMVDPRESHMTNARPVDSGYEPRRMSGYSNDPGFGRPYWSQQQAPGPTHAPTVPPPPPQHYPPPATQSRIPFSHTASAEPLPPLRPPRARNLSIQEEPSIHDSGMRAAPHGGMSSYYSPGPPRPFHRAYPGPEQHVPQQQMSADRILPNPQPSVPSYMTSPRQSYPSQLPSPTFGNANSLSNPLMQSPPGTPHGGPPSSIHRHRSTPSGSSDAGSNKYRKLQPAPVPAHRAWSNKPELKTIPYDHKEGGAAALPSSGPTQIRGWNVNQHRKRSKADKNDRGDLMNERDDSR</sequence>
<accession>A0A8K0SZY9</accession>
<organism evidence="2 3">
    <name type="scientific">Stachybotrys elegans</name>
    <dbReference type="NCBI Taxonomy" id="80388"/>
    <lineage>
        <taxon>Eukaryota</taxon>
        <taxon>Fungi</taxon>
        <taxon>Dikarya</taxon>
        <taxon>Ascomycota</taxon>
        <taxon>Pezizomycotina</taxon>
        <taxon>Sordariomycetes</taxon>
        <taxon>Hypocreomycetidae</taxon>
        <taxon>Hypocreales</taxon>
        <taxon>Stachybotryaceae</taxon>
        <taxon>Stachybotrys</taxon>
    </lineage>
</organism>
<keyword evidence="3" id="KW-1185">Reference proteome</keyword>
<feature type="region of interest" description="Disordered" evidence="1">
    <location>
        <begin position="387"/>
        <end position="420"/>
    </location>
</feature>
<feature type="compositionally biased region" description="Basic and acidic residues" evidence="1">
    <location>
        <begin position="409"/>
        <end position="418"/>
    </location>
</feature>
<name>A0A8K0SZY9_9HYPO</name>
<dbReference type="AlphaFoldDB" id="A0A8K0SZY9"/>
<feature type="compositionally biased region" description="Basic and acidic residues" evidence="1">
    <location>
        <begin position="882"/>
        <end position="894"/>
    </location>
</feature>
<feature type="compositionally biased region" description="Polar residues" evidence="1">
    <location>
        <begin position="163"/>
        <end position="175"/>
    </location>
</feature>
<feature type="compositionally biased region" description="Basic residues" evidence="1">
    <location>
        <begin position="83"/>
        <end position="93"/>
    </location>
</feature>
<feature type="region of interest" description="Disordered" evidence="1">
    <location>
        <begin position="593"/>
        <end position="637"/>
    </location>
</feature>
<feature type="region of interest" description="Disordered" evidence="1">
    <location>
        <begin position="650"/>
        <end position="937"/>
    </location>
</feature>
<proteinExistence type="predicted"/>
<reference evidence="2" key="1">
    <citation type="journal article" date="2021" name="Nat. Commun.">
        <title>Genetic determinants of endophytism in the Arabidopsis root mycobiome.</title>
        <authorList>
            <person name="Mesny F."/>
            <person name="Miyauchi S."/>
            <person name="Thiergart T."/>
            <person name="Pickel B."/>
            <person name="Atanasova L."/>
            <person name="Karlsson M."/>
            <person name="Huettel B."/>
            <person name="Barry K.W."/>
            <person name="Haridas S."/>
            <person name="Chen C."/>
            <person name="Bauer D."/>
            <person name="Andreopoulos W."/>
            <person name="Pangilinan J."/>
            <person name="LaButti K."/>
            <person name="Riley R."/>
            <person name="Lipzen A."/>
            <person name="Clum A."/>
            <person name="Drula E."/>
            <person name="Henrissat B."/>
            <person name="Kohler A."/>
            <person name="Grigoriev I.V."/>
            <person name="Martin F.M."/>
            <person name="Hacquard S."/>
        </authorList>
    </citation>
    <scope>NUCLEOTIDE SEQUENCE</scope>
    <source>
        <strain evidence="2">MPI-CAGE-CH-0235</strain>
    </source>
</reference>
<feature type="region of interest" description="Disordered" evidence="1">
    <location>
        <begin position="76"/>
        <end position="118"/>
    </location>
</feature>
<protein>
    <submittedName>
        <fullName evidence="2">Uncharacterized protein</fullName>
    </submittedName>
</protein>
<evidence type="ECO:0000256" key="1">
    <source>
        <dbReference type="SAM" id="MobiDB-lite"/>
    </source>
</evidence>
<gene>
    <name evidence="2" type="ORF">B0I35DRAFT_133673</name>
</gene>
<feature type="compositionally biased region" description="Pro residues" evidence="1">
    <location>
        <begin position="698"/>
        <end position="711"/>
    </location>
</feature>
<feature type="region of interest" description="Disordered" evidence="1">
    <location>
        <begin position="135"/>
        <end position="193"/>
    </location>
</feature>
<feature type="compositionally biased region" description="Polar residues" evidence="1">
    <location>
        <begin position="800"/>
        <end position="831"/>
    </location>
</feature>
<feature type="compositionally biased region" description="Acidic residues" evidence="1">
    <location>
        <begin position="135"/>
        <end position="149"/>
    </location>
</feature>
<feature type="compositionally biased region" description="Polar residues" evidence="1">
    <location>
        <begin position="713"/>
        <end position="722"/>
    </location>
</feature>
<dbReference type="Proteomes" id="UP000813444">
    <property type="component" value="Unassembled WGS sequence"/>
</dbReference>
<dbReference type="EMBL" id="JAGPNK010000002">
    <property type="protein sequence ID" value="KAH7326391.1"/>
    <property type="molecule type" value="Genomic_DNA"/>
</dbReference>
<dbReference type="OrthoDB" id="4188028at2759"/>
<feature type="compositionally biased region" description="Basic and acidic residues" evidence="1">
    <location>
        <begin position="921"/>
        <end position="937"/>
    </location>
</feature>
<evidence type="ECO:0000313" key="3">
    <source>
        <dbReference type="Proteomes" id="UP000813444"/>
    </source>
</evidence>
<comment type="caution">
    <text evidence="2">The sequence shown here is derived from an EMBL/GenBank/DDBJ whole genome shotgun (WGS) entry which is preliminary data.</text>
</comment>
<evidence type="ECO:0000313" key="2">
    <source>
        <dbReference type="EMBL" id="KAH7326391.1"/>
    </source>
</evidence>